<reference evidence="3" key="2">
    <citation type="journal article" date="2016" name="Int. J. Syst. Evol. Microbiol.">
        <title>Complete genome sequence and cell structure of Limnochorda pilosa, a Gram-negative spore-former within the phylum Firmicutes.</title>
        <authorList>
            <person name="Watanabe M."/>
            <person name="Kojima H."/>
            <person name="Fukui M."/>
        </authorList>
    </citation>
    <scope>NUCLEOTIDE SEQUENCE [LARGE SCALE GENOMIC DNA]</scope>
    <source>
        <strain evidence="3">HC45</strain>
    </source>
</reference>
<dbReference type="KEGG" id="lpil:LIP_2844"/>
<dbReference type="AlphaFoldDB" id="A0A0K2SNH3"/>
<name>A0A0K2SNH3_LIMPI</name>
<gene>
    <name evidence="2" type="ORF">LIP_2844</name>
</gene>
<evidence type="ECO:0000256" key="1">
    <source>
        <dbReference type="SAM" id="SignalP"/>
    </source>
</evidence>
<protein>
    <recommendedName>
        <fullName evidence="4">Outer membrane protein beta-barrel domain-containing protein</fullName>
    </recommendedName>
</protein>
<feature type="chain" id="PRO_5005487121" description="Outer membrane protein beta-barrel domain-containing protein" evidence="1">
    <location>
        <begin position="26"/>
        <end position="235"/>
    </location>
</feature>
<keyword evidence="3" id="KW-1185">Reference proteome</keyword>
<dbReference type="OrthoDB" id="8982743at2"/>
<organism evidence="2 3">
    <name type="scientific">Limnochorda pilosa</name>
    <dbReference type="NCBI Taxonomy" id="1555112"/>
    <lineage>
        <taxon>Bacteria</taxon>
        <taxon>Bacillati</taxon>
        <taxon>Bacillota</taxon>
        <taxon>Limnochordia</taxon>
        <taxon>Limnochordales</taxon>
        <taxon>Limnochordaceae</taxon>
        <taxon>Limnochorda</taxon>
    </lineage>
</organism>
<proteinExistence type="predicted"/>
<evidence type="ECO:0000313" key="2">
    <source>
        <dbReference type="EMBL" id="BAS28673.1"/>
    </source>
</evidence>
<evidence type="ECO:0000313" key="3">
    <source>
        <dbReference type="Proteomes" id="UP000065807"/>
    </source>
</evidence>
<evidence type="ECO:0008006" key="4">
    <source>
        <dbReference type="Google" id="ProtNLM"/>
    </source>
</evidence>
<accession>A0A0K2SNH3</accession>
<dbReference type="EMBL" id="AP014924">
    <property type="protein sequence ID" value="BAS28673.1"/>
    <property type="molecule type" value="Genomic_DNA"/>
</dbReference>
<sequence>MRRLLTAALAAATLLAGSLAPPAAAVGLSAEVNQSSTRLSDATRSHTDGLAVVFDVPVEAQEVEAALSLWPGTEFRLMHVAGRIPEGRDPTQPRSSLWRGEAWLGLPPWPLAVGVMHQSVTWRWATDGAEEQIPFEAAGWGVGAETRMAVTPRLVVGAELRATPWARWTNDAMEALPPHRLFFLGYDVGARYFLTPNVATRVGYRWDALRAVFDDGRMVRDVAQSGLYWGLAVGF</sequence>
<feature type="signal peptide" evidence="1">
    <location>
        <begin position="1"/>
        <end position="25"/>
    </location>
</feature>
<keyword evidence="1" id="KW-0732">Signal</keyword>
<dbReference type="Proteomes" id="UP000065807">
    <property type="component" value="Chromosome"/>
</dbReference>
<reference evidence="3" key="1">
    <citation type="submission" date="2015-07" db="EMBL/GenBank/DDBJ databases">
        <title>Complete genome sequence and phylogenetic analysis of Limnochorda pilosa.</title>
        <authorList>
            <person name="Watanabe M."/>
            <person name="Kojima H."/>
            <person name="Fukui M."/>
        </authorList>
    </citation>
    <scope>NUCLEOTIDE SEQUENCE [LARGE SCALE GENOMIC DNA]</scope>
    <source>
        <strain evidence="3">HC45</strain>
    </source>
</reference>
<dbReference type="RefSeq" id="WP_068139355.1">
    <property type="nucleotide sequence ID" value="NZ_AP014924.1"/>
</dbReference>